<proteinExistence type="predicted"/>
<accession>A0A8T4GT53</accession>
<dbReference type="OrthoDB" id="142306at2157"/>
<dbReference type="RefSeq" id="WP_209490166.1">
    <property type="nucleotide sequence ID" value="NZ_JAGGLC010000001.1"/>
</dbReference>
<feature type="region of interest" description="Disordered" evidence="2">
    <location>
        <begin position="122"/>
        <end position="142"/>
    </location>
</feature>
<keyword evidence="1" id="KW-0863">Zinc-finger</keyword>
<keyword evidence="5" id="KW-1185">Reference proteome</keyword>
<dbReference type="GO" id="GO:0008270">
    <property type="term" value="F:zinc ion binding"/>
    <property type="evidence" value="ECO:0007669"/>
    <property type="project" value="UniProtKB-KW"/>
</dbReference>
<dbReference type="AlphaFoldDB" id="A0A8T4GT53"/>
<dbReference type="InterPro" id="IPR007527">
    <property type="entry name" value="Znf_SWIM"/>
</dbReference>
<evidence type="ECO:0000259" key="3">
    <source>
        <dbReference type="PROSITE" id="PS50966"/>
    </source>
</evidence>
<gene>
    <name evidence="4" type="ORF">J2753_000519</name>
</gene>
<evidence type="ECO:0000313" key="5">
    <source>
        <dbReference type="Proteomes" id="UP000823736"/>
    </source>
</evidence>
<organism evidence="4 5">
    <name type="scientific">Halolamina salifodinae</name>
    <dbReference type="NCBI Taxonomy" id="1202767"/>
    <lineage>
        <taxon>Archaea</taxon>
        <taxon>Methanobacteriati</taxon>
        <taxon>Methanobacteriota</taxon>
        <taxon>Stenosarchaea group</taxon>
        <taxon>Halobacteria</taxon>
        <taxon>Halobacteriales</taxon>
        <taxon>Haloferacaceae</taxon>
    </lineage>
</organism>
<keyword evidence="1" id="KW-0479">Metal-binding</keyword>
<keyword evidence="1" id="KW-0862">Zinc</keyword>
<reference evidence="4" key="1">
    <citation type="submission" date="2021-03" db="EMBL/GenBank/DDBJ databases">
        <title>Genomic Encyclopedia of Type Strains, Phase IV (KMG-IV): sequencing the most valuable type-strain genomes for metagenomic binning, comparative biology and taxonomic classification.</title>
        <authorList>
            <person name="Goeker M."/>
        </authorList>
    </citation>
    <scope>NUCLEOTIDE SEQUENCE</scope>
    <source>
        <strain evidence="4">DSM 26232</strain>
    </source>
</reference>
<comment type="caution">
    <text evidence="4">The sequence shown here is derived from an EMBL/GenBank/DDBJ whole genome shotgun (WGS) entry which is preliminary data.</text>
</comment>
<dbReference type="EMBL" id="JAGGLC010000001">
    <property type="protein sequence ID" value="MBP1986046.1"/>
    <property type="molecule type" value="Genomic_DNA"/>
</dbReference>
<evidence type="ECO:0000313" key="4">
    <source>
        <dbReference type="EMBL" id="MBP1986046.1"/>
    </source>
</evidence>
<evidence type="ECO:0000256" key="1">
    <source>
        <dbReference type="PROSITE-ProRule" id="PRU00325"/>
    </source>
</evidence>
<feature type="domain" description="SWIM-type" evidence="3">
    <location>
        <begin position="52"/>
        <end position="87"/>
    </location>
</feature>
<evidence type="ECO:0000256" key="2">
    <source>
        <dbReference type="SAM" id="MobiDB-lite"/>
    </source>
</evidence>
<dbReference type="Pfam" id="PF04434">
    <property type="entry name" value="SWIM"/>
    <property type="match status" value="1"/>
</dbReference>
<protein>
    <recommendedName>
        <fullName evidence="3">SWIM-type domain-containing protein</fullName>
    </recommendedName>
</protein>
<dbReference type="Proteomes" id="UP000823736">
    <property type="component" value="Unassembled WGS sequence"/>
</dbReference>
<sequence length="173" mass="18979">MQTNDTAALERAVTDGSTDLQKRDVRALTEYMTVLPLGGDVYSVTSQSGSEYRVDALEARCTCPDKQHNLEDGELCKHERRVRFATGEWAIPGWANTEAVDSQLGEHVSGTPQVAATDGGTVEVLQPDDDSDKARQRPDDCDCGDWNDGAELPCWPCYRDGFEAPNPEVKADE</sequence>
<name>A0A8T4GT53_9EURY</name>
<dbReference type="PROSITE" id="PS50966">
    <property type="entry name" value="ZF_SWIM"/>
    <property type="match status" value="1"/>
</dbReference>